<dbReference type="RefSeq" id="WP_027333403.1">
    <property type="nucleotide sequence ID" value="NZ_LR215024.1"/>
</dbReference>
<dbReference type="Proteomes" id="UP000290815">
    <property type="component" value="Chromosome"/>
</dbReference>
<organism evidence="3 4">
    <name type="scientific">Mycoplasmopsis glycophila</name>
    <dbReference type="NCBI Taxonomy" id="171285"/>
    <lineage>
        <taxon>Bacteria</taxon>
        <taxon>Bacillati</taxon>
        <taxon>Mycoplasmatota</taxon>
        <taxon>Mycoplasmoidales</taxon>
        <taxon>Metamycoplasmataceae</taxon>
        <taxon>Mycoplasmopsis</taxon>
    </lineage>
</organism>
<feature type="coiled-coil region" evidence="1">
    <location>
        <begin position="155"/>
        <end position="249"/>
    </location>
</feature>
<dbReference type="AlphaFoldDB" id="A0A449AVC4"/>
<keyword evidence="2" id="KW-0472">Membrane</keyword>
<name>A0A449AVC4_9BACT</name>
<proteinExistence type="predicted"/>
<dbReference type="KEGG" id="mgly:NCTC10194_00467"/>
<keyword evidence="2" id="KW-0812">Transmembrane</keyword>
<feature type="transmembrane region" description="Helical" evidence="2">
    <location>
        <begin position="7"/>
        <end position="31"/>
    </location>
</feature>
<gene>
    <name evidence="3" type="ORF">NCTC10194_00467</name>
</gene>
<sequence length="282" mass="31901">MTKNKKIWISLGAITAIAGISTIGTLTYLLVNNKNKIDNTKQNENLVNANQLIEKIKTKSTANKDLSDSRIKALNQSLLNWLNSEKKILNNTKNISDLDLKELITKIETHFSTYEEQYNSLINLKDKILAVTDLVNQYSIPEEIEDKDLIVANSLADLNNANEEAKEKYNSQDLSGLKDVLVNLDHVYQEQLKILNNNKQKIQAEKTNLNQIIAEVQQIINSNPDTTNNREANEKLAKLKKILSVAQKNYANNYVSLSTLQSTKNNLNTVKAEFETSIRNNN</sequence>
<evidence type="ECO:0000313" key="3">
    <source>
        <dbReference type="EMBL" id="VEU70492.1"/>
    </source>
</evidence>
<evidence type="ECO:0000256" key="1">
    <source>
        <dbReference type="SAM" id="Coils"/>
    </source>
</evidence>
<keyword evidence="2" id="KW-1133">Transmembrane helix</keyword>
<keyword evidence="1" id="KW-0175">Coiled coil</keyword>
<evidence type="ECO:0000313" key="4">
    <source>
        <dbReference type="Proteomes" id="UP000290815"/>
    </source>
</evidence>
<reference evidence="3 4" key="1">
    <citation type="submission" date="2019-01" db="EMBL/GenBank/DDBJ databases">
        <authorList>
            <consortium name="Pathogen Informatics"/>
        </authorList>
    </citation>
    <scope>NUCLEOTIDE SEQUENCE [LARGE SCALE GENOMIC DNA]</scope>
    <source>
        <strain evidence="3 4">NCTC10194</strain>
    </source>
</reference>
<evidence type="ECO:0000256" key="2">
    <source>
        <dbReference type="SAM" id="Phobius"/>
    </source>
</evidence>
<protein>
    <submittedName>
        <fullName evidence="3">Uncharacterized protein</fullName>
    </submittedName>
</protein>
<accession>A0A449AVC4</accession>
<keyword evidence="4" id="KW-1185">Reference proteome</keyword>
<dbReference type="EMBL" id="LR215024">
    <property type="protein sequence ID" value="VEU70492.1"/>
    <property type="molecule type" value="Genomic_DNA"/>
</dbReference>